<feature type="transmembrane region" description="Helical" evidence="1">
    <location>
        <begin position="6"/>
        <end position="27"/>
    </location>
</feature>
<organism evidence="2 3">
    <name type="scientific">Streptosporangium jomthongense</name>
    <dbReference type="NCBI Taxonomy" id="1193683"/>
    <lineage>
        <taxon>Bacteria</taxon>
        <taxon>Bacillati</taxon>
        <taxon>Actinomycetota</taxon>
        <taxon>Actinomycetes</taxon>
        <taxon>Streptosporangiales</taxon>
        <taxon>Streptosporangiaceae</taxon>
        <taxon>Streptosporangium</taxon>
    </lineage>
</organism>
<name>A0ABV8EQC9_9ACTN</name>
<dbReference type="EMBL" id="JBHSBC010000001">
    <property type="protein sequence ID" value="MFC3978526.1"/>
    <property type="molecule type" value="Genomic_DNA"/>
</dbReference>
<proteinExistence type="predicted"/>
<keyword evidence="3" id="KW-1185">Reference proteome</keyword>
<evidence type="ECO:0000313" key="2">
    <source>
        <dbReference type="EMBL" id="MFC3978526.1"/>
    </source>
</evidence>
<dbReference type="Proteomes" id="UP001595698">
    <property type="component" value="Unassembled WGS sequence"/>
</dbReference>
<keyword evidence="1" id="KW-1133">Transmembrane helix</keyword>
<reference evidence="3" key="1">
    <citation type="journal article" date="2019" name="Int. J. Syst. Evol. Microbiol.">
        <title>The Global Catalogue of Microorganisms (GCM) 10K type strain sequencing project: providing services to taxonomists for standard genome sequencing and annotation.</title>
        <authorList>
            <consortium name="The Broad Institute Genomics Platform"/>
            <consortium name="The Broad Institute Genome Sequencing Center for Infectious Disease"/>
            <person name="Wu L."/>
            <person name="Ma J."/>
        </authorList>
    </citation>
    <scope>NUCLEOTIDE SEQUENCE [LARGE SCALE GENOMIC DNA]</scope>
    <source>
        <strain evidence="3">TBRC 7912</strain>
    </source>
</reference>
<accession>A0ABV8EQC9</accession>
<comment type="caution">
    <text evidence="2">The sequence shown here is derived from an EMBL/GenBank/DDBJ whole genome shotgun (WGS) entry which is preliminary data.</text>
</comment>
<dbReference type="RefSeq" id="WP_352010691.1">
    <property type="nucleotide sequence ID" value="NZ_JBHSBC010000001.1"/>
</dbReference>
<evidence type="ECO:0000313" key="3">
    <source>
        <dbReference type="Proteomes" id="UP001595698"/>
    </source>
</evidence>
<gene>
    <name evidence="2" type="ORF">ACFOYY_00205</name>
</gene>
<keyword evidence="1" id="KW-0812">Transmembrane</keyword>
<evidence type="ECO:0000256" key="1">
    <source>
        <dbReference type="SAM" id="Phobius"/>
    </source>
</evidence>
<sequence length="98" mass="10242">MDTIQVMELLFGASGGLFLIISAFVLLPGRMRASAIRGTSAAAVWFGGPFRSEREALSSGQVLVDPVPSANLAPEVDWVALARVSEPGRRVGGASAAW</sequence>
<protein>
    <submittedName>
        <fullName evidence="2">Uncharacterized protein</fullName>
    </submittedName>
</protein>
<keyword evidence="1" id="KW-0472">Membrane</keyword>